<feature type="signal peptide" evidence="1">
    <location>
        <begin position="1"/>
        <end position="18"/>
    </location>
</feature>
<protein>
    <submittedName>
        <fullName evidence="2">Uncharacterized protein</fullName>
    </submittedName>
</protein>
<dbReference type="Proteomes" id="UP000254437">
    <property type="component" value="Unassembled WGS sequence"/>
</dbReference>
<evidence type="ECO:0000313" key="3">
    <source>
        <dbReference type="Proteomes" id="UP000254437"/>
    </source>
</evidence>
<evidence type="ECO:0000256" key="1">
    <source>
        <dbReference type="SAM" id="SignalP"/>
    </source>
</evidence>
<dbReference type="RefSeq" id="WP_115004413.1">
    <property type="nucleotide sequence ID" value="NZ_UGQU01000001.1"/>
</dbReference>
<proteinExistence type="predicted"/>
<evidence type="ECO:0000313" key="2">
    <source>
        <dbReference type="EMBL" id="STZ55444.1"/>
    </source>
</evidence>
<gene>
    <name evidence="2" type="ORF">NCTC10359_00036</name>
</gene>
<organism evidence="2 3">
    <name type="scientific">Moraxella lacunata</name>
    <dbReference type="NCBI Taxonomy" id="477"/>
    <lineage>
        <taxon>Bacteria</taxon>
        <taxon>Pseudomonadati</taxon>
        <taxon>Pseudomonadota</taxon>
        <taxon>Gammaproteobacteria</taxon>
        <taxon>Moraxellales</taxon>
        <taxon>Moraxellaceae</taxon>
        <taxon>Moraxella</taxon>
    </lineage>
</organism>
<reference evidence="2 3" key="1">
    <citation type="submission" date="2018-06" db="EMBL/GenBank/DDBJ databases">
        <authorList>
            <consortium name="Pathogen Informatics"/>
            <person name="Doyle S."/>
        </authorList>
    </citation>
    <scope>NUCLEOTIDE SEQUENCE [LARGE SCALE GENOMIC DNA]</scope>
    <source>
        <strain evidence="2 3">NCTC10359</strain>
    </source>
</reference>
<name>A0A378T4X7_MORLA</name>
<keyword evidence="1" id="KW-0732">Signal</keyword>
<dbReference type="EMBL" id="UGQU01000001">
    <property type="protein sequence ID" value="STZ55444.1"/>
    <property type="molecule type" value="Genomic_DNA"/>
</dbReference>
<accession>A0A378T4X7</accession>
<feature type="chain" id="PRO_5016738638" evidence="1">
    <location>
        <begin position="19"/>
        <end position="275"/>
    </location>
</feature>
<dbReference type="AlphaFoldDB" id="A0A378T4X7"/>
<sequence>MKKFAGSLILLASVSANAQAVLPTYAPSEPLSATIYGTSDSGSMAMSATAFLSDGSYCSVMAGVGALASLTGKWQQKGDNIEIALNPIVPNVHAVWEHKTGTTPNVLISDWLVESFSAPFWVGFGNHTPTNLSIYDPKKGESTLNIPTGATHFFIGTYEKGATKHNLTRFSLDYTHLPAPDKGETFQLQAIAFPNMLVGAEQHLSIVYKIENGQLFGKSSMFGIDDGFSPVGNGQKITDPEQIKTLRQECTLDPASDRDSEEHAFAQKDIIEWQQ</sequence>